<feature type="transmembrane region" description="Helical" evidence="1">
    <location>
        <begin position="6"/>
        <end position="25"/>
    </location>
</feature>
<dbReference type="EMBL" id="JF974320">
    <property type="protein sequence ID" value="AET84807.1"/>
    <property type="molecule type" value="Genomic_DNA"/>
</dbReference>
<keyword evidence="1" id="KW-0812">Transmembrane</keyword>
<evidence type="ECO:0000313" key="3">
    <source>
        <dbReference type="Proteomes" id="UP000232710"/>
    </source>
</evidence>
<dbReference type="Pfam" id="PF19084">
    <property type="entry name" value="DUF5775"/>
    <property type="match status" value="1"/>
</dbReference>
<sequence length="72" mass="8195">MVPVNRETLLIVGTIICAIGVLYLFNELKKTREDVENFKGFSEQVVKHLGSTTIEPVEEEEEVEVKDDKSEE</sequence>
<reference evidence="2 3" key="1">
    <citation type="submission" date="2010-12" db="EMBL/GenBank/DDBJ databases">
        <title>The Genome Sequence of Micromonas pusilla virus SP1.</title>
        <authorList>
            <consortium name="The Broad Institute Genome Sequencing Platform"/>
            <person name="Henn M.R."/>
            <person name="Suttle C."/>
            <person name="Winget D."/>
            <person name="Chan A."/>
            <person name="Levin J."/>
            <person name="Malboeuf C."/>
            <person name="Casali M."/>
            <person name="Russ C."/>
            <person name="Lennon N."/>
            <person name="Chapman S.B."/>
            <person name="Erlich R."/>
            <person name="Young S.K."/>
            <person name="Yandava C."/>
            <person name="Zeng Q."/>
            <person name="Alvarado L."/>
            <person name="Anderson S."/>
            <person name="Berlin A."/>
            <person name="Chen Z."/>
            <person name="Freedman E."/>
            <person name="Gellesch M."/>
            <person name="Goldberg J."/>
            <person name="Green L."/>
            <person name="Griggs A."/>
            <person name="Gujja S."/>
            <person name="Heilman E.R."/>
            <person name="Heiman D."/>
            <person name="Hollinger A."/>
            <person name="Howarth C."/>
            <person name="Larson L."/>
            <person name="Mehta T."/>
            <person name="Pearson M."/>
            <person name="Roberts A."/>
            <person name="Ryan E."/>
            <person name="Saif S."/>
            <person name="Shea T."/>
            <person name="Shenoy N."/>
            <person name="Sisk P."/>
            <person name="Stolte C."/>
            <person name="Sykes S."/>
            <person name="White J."/>
            <person name="Haas B."/>
            <person name="Nusbaum C."/>
            <person name="Birren B."/>
        </authorList>
    </citation>
    <scope>NUCLEOTIDE SEQUENCE [LARGE SCALE GENOMIC DNA]</scope>
    <source>
        <strain evidence="2 3">SP1</strain>
    </source>
</reference>
<gene>
    <name evidence="2" type="ORF">MPXG_00009</name>
</gene>
<dbReference type="Proteomes" id="UP000232710">
    <property type="component" value="Segment"/>
</dbReference>
<dbReference type="InterPro" id="IPR043924">
    <property type="entry name" value="DUF5775"/>
</dbReference>
<organismHost>
    <name type="scientific">Micromonas pusilla</name>
    <name type="common">Picoplanktonic green alga</name>
    <name type="synonym">Chromulina pusilla</name>
    <dbReference type="NCBI Taxonomy" id="38833"/>
</organismHost>
<name>G9E5Y0_MPSP1</name>
<evidence type="ECO:0000313" key="2">
    <source>
        <dbReference type="EMBL" id="AET84807.1"/>
    </source>
</evidence>
<evidence type="ECO:0000256" key="1">
    <source>
        <dbReference type="SAM" id="Phobius"/>
    </source>
</evidence>
<accession>G9E5Y0</accession>
<keyword evidence="1" id="KW-0472">Membrane</keyword>
<keyword evidence="3" id="KW-1185">Reference proteome</keyword>
<proteinExistence type="predicted"/>
<keyword evidence="1" id="KW-1133">Transmembrane helix</keyword>
<protein>
    <submittedName>
        <fullName evidence="2">Uncharacterized protein</fullName>
    </submittedName>
</protein>
<organism evidence="2 3">
    <name type="scientific">Micromonas pusilla virus SP1</name>
    <name type="common">MpV-SP1</name>
    <dbReference type="NCBI Taxonomy" id="373996"/>
    <lineage>
        <taxon>Viruses</taxon>
        <taxon>Varidnaviria</taxon>
        <taxon>Bamfordvirae</taxon>
        <taxon>Nucleocytoviricota</taxon>
        <taxon>Megaviricetes</taxon>
        <taxon>Algavirales</taxon>
        <taxon>Phycodnaviridae</taxon>
        <taxon>Prasinovirus</taxon>
        <taxon>Prasinovirus micromonas</taxon>
    </lineage>
</organism>